<gene>
    <name evidence="7" type="ORF">JF290_05595</name>
</gene>
<keyword evidence="5 6" id="KW-0472">Membrane</keyword>
<dbReference type="CDD" id="cd06662">
    <property type="entry name" value="SURF1"/>
    <property type="match status" value="1"/>
</dbReference>
<comment type="subcellular location">
    <subcellularLocation>
        <location evidence="6">Cell membrane</location>
        <topology evidence="6">Multi-pass membrane protein</topology>
    </subcellularLocation>
    <subcellularLocation>
        <location evidence="1">Membrane</location>
    </subcellularLocation>
</comment>
<protein>
    <recommendedName>
        <fullName evidence="6">SURF1-like protein</fullName>
    </recommendedName>
</protein>
<proteinExistence type="inferred from homology"/>
<dbReference type="InterPro" id="IPR045214">
    <property type="entry name" value="Surf1/Surf4"/>
</dbReference>
<sequence length="225" mass="24625">MRGIFFLLIVGLVGGATLVGLGVWQLQRLAWKEAILADIDARIGAAPVPLPAAPDPVADRYLPVEVSGEIEPGEIQVLVSIKRVGPGLRIIAPFTTEDGRRILLDRGFVEIPEKETERLLGPMTVTGNLHWPQETDSFTPEPDPVSDTWFARDVPMMAASLQTEPVLLVARSRTGPGIRPLPVDSAAVPNDHLQYAITWFSLALIWAGMTVYFLWRGRAGAERES</sequence>
<evidence type="ECO:0000313" key="7">
    <source>
        <dbReference type="EMBL" id="MBJ6370991.1"/>
    </source>
</evidence>
<evidence type="ECO:0000256" key="2">
    <source>
        <dbReference type="ARBA" id="ARBA00007165"/>
    </source>
</evidence>
<dbReference type="PANTHER" id="PTHR23427:SF2">
    <property type="entry name" value="SURFEIT LOCUS PROTEIN 1"/>
    <property type="match status" value="1"/>
</dbReference>
<dbReference type="GO" id="GO:0005886">
    <property type="term" value="C:plasma membrane"/>
    <property type="evidence" value="ECO:0007669"/>
    <property type="project" value="UniProtKB-SubCell"/>
</dbReference>
<organism evidence="7 8">
    <name type="scientific">Sedimentitalea arenosa</name>
    <dbReference type="NCBI Taxonomy" id="2798803"/>
    <lineage>
        <taxon>Bacteria</taxon>
        <taxon>Pseudomonadati</taxon>
        <taxon>Pseudomonadota</taxon>
        <taxon>Alphaproteobacteria</taxon>
        <taxon>Rhodobacterales</taxon>
        <taxon>Paracoccaceae</taxon>
        <taxon>Sedimentitalea</taxon>
    </lineage>
</organism>
<dbReference type="RefSeq" id="WP_199023778.1">
    <property type="nucleotide sequence ID" value="NZ_JAELVR010000003.1"/>
</dbReference>
<evidence type="ECO:0000256" key="4">
    <source>
        <dbReference type="ARBA" id="ARBA00022989"/>
    </source>
</evidence>
<reference evidence="7" key="1">
    <citation type="submission" date="2020-12" db="EMBL/GenBank/DDBJ databases">
        <title>Sedimentitalea sp. nov., isolated from sand in Incheon.</title>
        <authorList>
            <person name="Kim W."/>
        </authorList>
    </citation>
    <scope>NUCLEOTIDE SEQUENCE</scope>
    <source>
        <strain evidence="7">CAU 1593</strain>
    </source>
</reference>
<comment type="caution">
    <text evidence="6">Lacks conserved residue(s) required for the propagation of feature annotation.</text>
</comment>
<name>A0A8J7LZK3_9RHOB</name>
<feature type="transmembrane region" description="Helical" evidence="6">
    <location>
        <begin position="195"/>
        <end position="215"/>
    </location>
</feature>
<evidence type="ECO:0000313" key="8">
    <source>
        <dbReference type="Proteomes" id="UP000619079"/>
    </source>
</evidence>
<evidence type="ECO:0000256" key="5">
    <source>
        <dbReference type="ARBA" id="ARBA00023136"/>
    </source>
</evidence>
<dbReference type="InterPro" id="IPR002994">
    <property type="entry name" value="Surf1/Shy1"/>
</dbReference>
<evidence type="ECO:0000256" key="3">
    <source>
        <dbReference type="ARBA" id="ARBA00022692"/>
    </source>
</evidence>
<keyword evidence="4 6" id="KW-1133">Transmembrane helix</keyword>
<keyword evidence="6" id="KW-1003">Cell membrane</keyword>
<dbReference type="EMBL" id="JAELVR010000003">
    <property type="protein sequence ID" value="MBJ6370991.1"/>
    <property type="molecule type" value="Genomic_DNA"/>
</dbReference>
<dbReference type="Pfam" id="PF02104">
    <property type="entry name" value="SURF1"/>
    <property type="match status" value="1"/>
</dbReference>
<evidence type="ECO:0000256" key="6">
    <source>
        <dbReference type="RuleBase" id="RU363076"/>
    </source>
</evidence>
<dbReference type="PROSITE" id="PS50895">
    <property type="entry name" value="SURF1"/>
    <property type="match status" value="1"/>
</dbReference>
<keyword evidence="8" id="KW-1185">Reference proteome</keyword>
<comment type="caution">
    <text evidence="7">The sequence shown here is derived from an EMBL/GenBank/DDBJ whole genome shotgun (WGS) entry which is preliminary data.</text>
</comment>
<accession>A0A8J7LZK3</accession>
<dbReference type="Proteomes" id="UP000619079">
    <property type="component" value="Unassembled WGS sequence"/>
</dbReference>
<dbReference type="PANTHER" id="PTHR23427">
    <property type="entry name" value="SURFEIT LOCUS PROTEIN"/>
    <property type="match status" value="1"/>
</dbReference>
<evidence type="ECO:0000256" key="1">
    <source>
        <dbReference type="ARBA" id="ARBA00004370"/>
    </source>
</evidence>
<keyword evidence="3 6" id="KW-0812">Transmembrane</keyword>
<dbReference type="AlphaFoldDB" id="A0A8J7LZK3"/>
<comment type="similarity">
    <text evidence="2 6">Belongs to the SURF1 family.</text>
</comment>